<protein>
    <recommendedName>
        <fullName evidence="4">DUF3558 domain-containing protein</fullName>
    </recommendedName>
</protein>
<organism evidence="2 3">
    <name type="scientific">Actinopolyspora righensis</name>
    <dbReference type="NCBI Taxonomy" id="995060"/>
    <lineage>
        <taxon>Bacteria</taxon>
        <taxon>Bacillati</taxon>
        <taxon>Actinomycetota</taxon>
        <taxon>Actinomycetes</taxon>
        <taxon>Actinopolysporales</taxon>
        <taxon>Actinopolysporaceae</taxon>
        <taxon>Actinopolyspora</taxon>
        <taxon>Actinopolyspora alba group</taxon>
    </lineage>
</organism>
<feature type="compositionally biased region" description="Low complexity" evidence="1">
    <location>
        <begin position="77"/>
        <end position="92"/>
    </location>
</feature>
<evidence type="ECO:0000256" key="1">
    <source>
        <dbReference type="SAM" id="MobiDB-lite"/>
    </source>
</evidence>
<dbReference type="Proteomes" id="UP000199165">
    <property type="component" value="Unassembled WGS sequence"/>
</dbReference>
<proteinExistence type="predicted"/>
<sequence length="238" mass="25313">MKRTEHRRHTGKIPISPAKVEAVPAEVTEPVHADGTQLHGKPHPVMRNTLTTGISLAAGLLLLAGCSGQPDSTAQETTGAGSSTPTTSSASGVSLPERTAPTKNLDLSDPCTIVTKQQQHDLNINQKPEETNLSGIQGCKYQKGDSGAKGGWFVFVATNPNKTAEEFAQKRPRGQVTNIAGYPAYKIEKFPNCQISVNIANSGSLYVNGGSRIQENRPDPCPIFTEFAEAAIKNLPNA</sequence>
<feature type="region of interest" description="Disordered" evidence="1">
    <location>
        <begin position="69"/>
        <end position="108"/>
    </location>
</feature>
<evidence type="ECO:0000313" key="3">
    <source>
        <dbReference type="Proteomes" id="UP000199165"/>
    </source>
</evidence>
<evidence type="ECO:0000313" key="2">
    <source>
        <dbReference type="EMBL" id="SFT32617.1"/>
    </source>
</evidence>
<gene>
    <name evidence="2" type="ORF">SAMN04487904_10185</name>
</gene>
<reference evidence="3" key="1">
    <citation type="submission" date="2016-10" db="EMBL/GenBank/DDBJ databases">
        <authorList>
            <person name="Varghese N."/>
            <person name="Submissions S."/>
        </authorList>
    </citation>
    <scope>NUCLEOTIDE SEQUENCE [LARGE SCALE GENOMIC DNA]</scope>
    <source>
        <strain evidence="3">DSM 45501</strain>
    </source>
</reference>
<dbReference type="Pfam" id="PF12079">
    <property type="entry name" value="DUF3558"/>
    <property type="match status" value="1"/>
</dbReference>
<name>A0A1I6X346_9ACTN</name>
<feature type="region of interest" description="Disordered" evidence="1">
    <location>
        <begin position="1"/>
        <end position="20"/>
    </location>
</feature>
<evidence type="ECO:0008006" key="4">
    <source>
        <dbReference type="Google" id="ProtNLM"/>
    </source>
</evidence>
<accession>A0A1I6X346</accession>
<feature type="compositionally biased region" description="Basic residues" evidence="1">
    <location>
        <begin position="1"/>
        <end position="11"/>
    </location>
</feature>
<dbReference type="EMBL" id="FPAT01000001">
    <property type="protein sequence ID" value="SFT32617.1"/>
    <property type="molecule type" value="Genomic_DNA"/>
</dbReference>
<dbReference type="InterPro" id="IPR024520">
    <property type="entry name" value="DUF3558"/>
</dbReference>
<dbReference type="STRING" id="995060.SAMN04487904_10185"/>
<dbReference type="AlphaFoldDB" id="A0A1I6X346"/>
<keyword evidence="3" id="KW-1185">Reference proteome</keyword>